<sequence length="404" mass="44102">MPGTNPPTPANIEAAALPDFVRSRIETHTVDRVQQRWAGQHLLHGATPGPDALHLSSNDYLCLATEYSLIEAQARAMLQTRHQLLMSAVFLHGDTPVSRLEQRLAHFMGAQDSILCQSGWAANTGLLQAIANKDIPVYLDILAHMSLWQGAHAAGARAIAFAHNDAAHAQRQIRKHGRGVIAVDAVYSTNGSLCPLGDFAEVAQRHDCVLVVDESHSLGTHGPQGAGLVAQCRLSDHVHFQTASLAKALAGRAGLITCPTCFKDYFAMESYPAIFSSSLLDHELTWFEQAVGFVQHADERRSRLRSMTHRVRSALTELGYDVSAGTEQIIALEPGFELLTLRLRDALQARGIFGSVFCAPATGLNRSLMRLSLNSGLTDEDVDRLIKACADIRGEVRLNLWRRA</sequence>
<evidence type="ECO:0000256" key="2">
    <source>
        <dbReference type="ARBA" id="ARBA00022679"/>
    </source>
</evidence>
<proteinExistence type="predicted"/>
<dbReference type="PANTHER" id="PTHR13693:SF100">
    <property type="entry name" value="8-AMINO-7-OXONONANOATE SYNTHASE"/>
    <property type="match status" value="1"/>
</dbReference>
<dbReference type="GO" id="GO:0030170">
    <property type="term" value="F:pyridoxal phosphate binding"/>
    <property type="evidence" value="ECO:0007669"/>
    <property type="project" value="InterPro"/>
</dbReference>
<keyword evidence="3" id="KW-0663">Pyridoxal phosphate</keyword>
<gene>
    <name evidence="5" type="ORF">DKY63_10515</name>
</gene>
<evidence type="ECO:0000313" key="6">
    <source>
        <dbReference type="Proteomes" id="UP000250299"/>
    </source>
</evidence>
<evidence type="ECO:0000256" key="3">
    <source>
        <dbReference type="ARBA" id="ARBA00022898"/>
    </source>
</evidence>
<comment type="cofactor">
    <cofactor evidence="1">
        <name>pyridoxal 5'-phosphate</name>
        <dbReference type="ChEBI" id="CHEBI:597326"/>
    </cofactor>
</comment>
<dbReference type="Gene3D" id="3.90.1150.10">
    <property type="entry name" value="Aspartate Aminotransferase, domain 1"/>
    <property type="match status" value="1"/>
</dbReference>
<keyword evidence="2" id="KW-0808">Transferase</keyword>
<dbReference type="InterPro" id="IPR050087">
    <property type="entry name" value="AON_synthase_class-II"/>
</dbReference>
<dbReference type="GO" id="GO:0009102">
    <property type="term" value="P:biotin biosynthetic process"/>
    <property type="evidence" value="ECO:0007669"/>
    <property type="project" value="TreeGrafter"/>
</dbReference>
<feature type="domain" description="Aminotransferase class I/classII large" evidence="4">
    <location>
        <begin position="51"/>
        <end position="388"/>
    </location>
</feature>
<dbReference type="RefSeq" id="WP_110964029.1">
    <property type="nucleotide sequence ID" value="NZ_CP029693.1"/>
</dbReference>
<dbReference type="Gene3D" id="3.40.640.10">
    <property type="entry name" value="Type I PLP-dependent aspartate aminotransferase-like (Major domain)"/>
    <property type="match status" value="1"/>
</dbReference>
<dbReference type="AlphaFoldDB" id="A0A2Z4RGY7"/>
<dbReference type="NCBIfam" id="NF005526">
    <property type="entry name" value="PRK07179.1"/>
    <property type="match status" value="1"/>
</dbReference>
<dbReference type="GO" id="GO:0008710">
    <property type="term" value="F:8-amino-7-oxononanoate synthase activity"/>
    <property type="evidence" value="ECO:0007669"/>
    <property type="project" value="TreeGrafter"/>
</dbReference>
<dbReference type="InterPro" id="IPR015422">
    <property type="entry name" value="PyrdxlP-dep_Trfase_small"/>
</dbReference>
<dbReference type="OrthoDB" id="9807157at2"/>
<dbReference type="Pfam" id="PF00155">
    <property type="entry name" value="Aminotran_1_2"/>
    <property type="match status" value="1"/>
</dbReference>
<protein>
    <submittedName>
        <fullName evidence="5">Quorum-sensing autoinducer synthase</fullName>
    </submittedName>
</protein>
<name>A0A2Z4RGY7_PSEPU</name>
<dbReference type="PANTHER" id="PTHR13693">
    <property type="entry name" value="CLASS II AMINOTRANSFERASE/8-AMINO-7-OXONONANOATE SYNTHASE"/>
    <property type="match status" value="1"/>
</dbReference>
<organism evidence="5 6">
    <name type="scientific">Pseudomonas putida</name>
    <name type="common">Arthrobacter siderocapsulatus</name>
    <dbReference type="NCBI Taxonomy" id="303"/>
    <lineage>
        <taxon>Bacteria</taxon>
        <taxon>Pseudomonadati</taxon>
        <taxon>Pseudomonadota</taxon>
        <taxon>Gammaproteobacteria</taxon>
        <taxon>Pseudomonadales</taxon>
        <taxon>Pseudomonadaceae</taxon>
        <taxon>Pseudomonas</taxon>
    </lineage>
</organism>
<evidence type="ECO:0000256" key="1">
    <source>
        <dbReference type="ARBA" id="ARBA00001933"/>
    </source>
</evidence>
<dbReference type="InterPro" id="IPR015421">
    <property type="entry name" value="PyrdxlP-dep_Trfase_major"/>
</dbReference>
<evidence type="ECO:0000259" key="4">
    <source>
        <dbReference type="Pfam" id="PF00155"/>
    </source>
</evidence>
<dbReference type="Proteomes" id="UP000250299">
    <property type="component" value="Chromosome"/>
</dbReference>
<dbReference type="InterPro" id="IPR004839">
    <property type="entry name" value="Aminotransferase_I/II_large"/>
</dbReference>
<accession>A0A2Z4RGY7</accession>
<evidence type="ECO:0000313" key="5">
    <source>
        <dbReference type="EMBL" id="AWY40303.1"/>
    </source>
</evidence>
<dbReference type="SUPFAM" id="SSF53383">
    <property type="entry name" value="PLP-dependent transferases"/>
    <property type="match status" value="1"/>
</dbReference>
<reference evidence="5 6" key="1">
    <citation type="submission" date="2018-05" db="EMBL/GenBank/DDBJ databases">
        <title>Whole genome sequence of Pseudomonas putida JBC17.</title>
        <authorList>
            <person name="Lee Y.H."/>
            <person name="David K."/>
        </authorList>
    </citation>
    <scope>NUCLEOTIDE SEQUENCE [LARGE SCALE GENOMIC DNA]</scope>
    <source>
        <strain evidence="5 6">JBC17</strain>
    </source>
</reference>
<dbReference type="EMBL" id="CP029693">
    <property type="protein sequence ID" value="AWY40303.1"/>
    <property type="molecule type" value="Genomic_DNA"/>
</dbReference>
<dbReference type="InterPro" id="IPR015424">
    <property type="entry name" value="PyrdxlP-dep_Trfase"/>
</dbReference>